<organism evidence="2 3">
    <name type="scientific">Pseudodesulfovibrio sediminis</name>
    <dbReference type="NCBI Taxonomy" id="2810563"/>
    <lineage>
        <taxon>Bacteria</taxon>
        <taxon>Pseudomonadati</taxon>
        <taxon>Thermodesulfobacteriota</taxon>
        <taxon>Desulfovibrionia</taxon>
        <taxon>Desulfovibrionales</taxon>
        <taxon>Desulfovibrionaceae</taxon>
    </lineage>
</organism>
<evidence type="ECO:0000256" key="1">
    <source>
        <dbReference type="SAM" id="SignalP"/>
    </source>
</evidence>
<name>A0ABM9SDV6_9BACT</name>
<protein>
    <recommendedName>
        <fullName evidence="4">Lipoprotein</fullName>
    </recommendedName>
</protein>
<dbReference type="EMBL" id="AP024485">
    <property type="protein sequence ID" value="BCS89027.1"/>
    <property type="molecule type" value="Genomic_DNA"/>
</dbReference>
<proteinExistence type="predicted"/>
<accession>A0ABM9SDV6</accession>
<keyword evidence="3" id="KW-1185">Reference proteome</keyword>
<evidence type="ECO:0008006" key="4">
    <source>
        <dbReference type="Google" id="ProtNLM"/>
    </source>
</evidence>
<sequence>MRNFSKLLMVLVLLGLLGACTTTGSSSSSSSSSQTASTDYQEPDYYLDFDDIMIPKEIDYVEKDSYKLDNSKFRAAIMKFSGRVEVLELVQYFLNNMAKDNWTLISNNKASTVHVLNFEKFNKSCVIHIDDSFASADTTIFAVEVKDASSSLKRK</sequence>
<dbReference type="Proteomes" id="UP001053296">
    <property type="component" value="Chromosome"/>
</dbReference>
<dbReference type="PROSITE" id="PS51257">
    <property type="entry name" value="PROKAR_LIPOPROTEIN"/>
    <property type="match status" value="1"/>
</dbReference>
<reference evidence="2" key="1">
    <citation type="journal article" date="2022" name="Arch. Microbiol.">
        <title>Pseudodesulfovibrio sediminis sp. nov., a mesophilic and neutrophilic sulfate-reducing bacterium isolated from sediment of a brackish lake.</title>
        <authorList>
            <person name="Takahashi A."/>
            <person name="Kojima H."/>
            <person name="Watanabe M."/>
            <person name="Fukui M."/>
        </authorList>
    </citation>
    <scope>NUCLEOTIDE SEQUENCE</scope>
    <source>
        <strain evidence="2">SF6</strain>
    </source>
</reference>
<feature type="chain" id="PRO_5045747883" description="Lipoprotein" evidence="1">
    <location>
        <begin position="22"/>
        <end position="155"/>
    </location>
</feature>
<keyword evidence="1" id="KW-0732">Signal</keyword>
<feature type="signal peptide" evidence="1">
    <location>
        <begin position="1"/>
        <end position="21"/>
    </location>
</feature>
<gene>
    <name evidence="2" type="ORF">PSDVSF_22690</name>
</gene>
<dbReference type="RefSeq" id="WP_229591016.1">
    <property type="nucleotide sequence ID" value="NZ_AP024485.1"/>
</dbReference>
<evidence type="ECO:0000313" key="2">
    <source>
        <dbReference type="EMBL" id="BCS89027.1"/>
    </source>
</evidence>
<evidence type="ECO:0000313" key="3">
    <source>
        <dbReference type="Proteomes" id="UP001053296"/>
    </source>
</evidence>